<evidence type="ECO:0000256" key="1">
    <source>
        <dbReference type="SAM" id="MobiDB-lite"/>
    </source>
</evidence>
<keyword evidence="3" id="KW-1185">Reference proteome</keyword>
<evidence type="ECO:0000313" key="3">
    <source>
        <dbReference type="Proteomes" id="UP001176941"/>
    </source>
</evidence>
<gene>
    <name evidence="2" type="ORF">MRATA1EN1_LOCUS27529</name>
</gene>
<proteinExistence type="predicted"/>
<dbReference type="EMBL" id="OX459944">
    <property type="protein sequence ID" value="CAI9178567.1"/>
    <property type="molecule type" value="Genomic_DNA"/>
</dbReference>
<feature type="region of interest" description="Disordered" evidence="1">
    <location>
        <begin position="1"/>
        <end position="83"/>
    </location>
</feature>
<reference evidence="2" key="1">
    <citation type="submission" date="2023-04" db="EMBL/GenBank/DDBJ databases">
        <authorList>
            <consortium name="ELIXIR-Norway"/>
        </authorList>
    </citation>
    <scope>NUCLEOTIDE SEQUENCE [LARGE SCALE GENOMIC DNA]</scope>
</reference>
<sequence>MRRGWAGSPGQRRGHSGPHPRRPTDRASPTIEGGGEAMGNAPLPHPPPASAGPSPPRPRQSFRGWISGRRGDRDPGCRRRGTAVPVFGCSAWGTGTVAPGG</sequence>
<feature type="compositionally biased region" description="Basic residues" evidence="1">
    <location>
        <begin position="12"/>
        <end position="21"/>
    </location>
</feature>
<protein>
    <submittedName>
        <fullName evidence="2">Uncharacterized protein</fullName>
    </submittedName>
</protein>
<feature type="compositionally biased region" description="Pro residues" evidence="1">
    <location>
        <begin position="43"/>
        <end position="58"/>
    </location>
</feature>
<evidence type="ECO:0000313" key="2">
    <source>
        <dbReference type="EMBL" id="CAI9178567.1"/>
    </source>
</evidence>
<organism evidence="2 3">
    <name type="scientific">Rangifer tarandus platyrhynchus</name>
    <name type="common">Svalbard reindeer</name>
    <dbReference type="NCBI Taxonomy" id="3082113"/>
    <lineage>
        <taxon>Eukaryota</taxon>
        <taxon>Metazoa</taxon>
        <taxon>Chordata</taxon>
        <taxon>Craniata</taxon>
        <taxon>Vertebrata</taxon>
        <taxon>Euteleostomi</taxon>
        <taxon>Mammalia</taxon>
        <taxon>Eutheria</taxon>
        <taxon>Laurasiatheria</taxon>
        <taxon>Artiodactyla</taxon>
        <taxon>Ruminantia</taxon>
        <taxon>Pecora</taxon>
        <taxon>Cervidae</taxon>
        <taxon>Odocoileinae</taxon>
        <taxon>Rangifer</taxon>
    </lineage>
</organism>
<accession>A0ABN8ZX32</accession>
<name>A0ABN8ZX32_RANTA</name>
<dbReference type="Proteomes" id="UP001176941">
    <property type="component" value="Chromosome 8"/>
</dbReference>